<dbReference type="InterPro" id="IPR051678">
    <property type="entry name" value="AGP_Transferase"/>
</dbReference>
<dbReference type="RefSeq" id="WP_190725124.1">
    <property type="nucleotide sequence ID" value="NZ_CP061539.1"/>
</dbReference>
<evidence type="ECO:0000256" key="1">
    <source>
        <dbReference type="SAM" id="MobiDB-lite"/>
    </source>
</evidence>
<name>A0A7H2BFM0_9MICC</name>
<gene>
    <name evidence="3" type="ORF">IDM49_04165</name>
</gene>
<feature type="region of interest" description="Disordered" evidence="1">
    <location>
        <begin position="320"/>
        <end position="424"/>
    </location>
</feature>
<dbReference type="SUPFAM" id="SSF56112">
    <property type="entry name" value="Protein kinase-like (PK-like)"/>
    <property type="match status" value="1"/>
</dbReference>
<dbReference type="EMBL" id="CP061539">
    <property type="protein sequence ID" value="QNV38466.1"/>
    <property type="molecule type" value="Genomic_DNA"/>
</dbReference>
<proteinExistence type="predicted"/>
<protein>
    <submittedName>
        <fullName evidence="3">Macrolide 2'-phosphotransferase</fullName>
    </submittedName>
</protein>
<evidence type="ECO:0000313" key="3">
    <source>
        <dbReference type="EMBL" id="QNV38466.1"/>
    </source>
</evidence>
<keyword evidence="3" id="KW-0808">Transferase</keyword>
<feature type="domain" description="Aminoglycoside phosphotransferase" evidence="2">
    <location>
        <begin position="34"/>
        <end position="254"/>
    </location>
</feature>
<dbReference type="InterPro" id="IPR011009">
    <property type="entry name" value="Kinase-like_dom_sf"/>
</dbReference>
<dbReference type="KEGG" id="rter:IDM49_04165"/>
<feature type="compositionally biased region" description="Basic and acidic residues" evidence="1">
    <location>
        <begin position="406"/>
        <end position="417"/>
    </location>
</feature>
<dbReference type="CDD" id="cd05152">
    <property type="entry name" value="MPH2"/>
    <property type="match status" value="1"/>
</dbReference>
<organism evidence="3 4">
    <name type="scientific">Rothia terrae</name>
    <dbReference type="NCBI Taxonomy" id="396015"/>
    <lineage>
        <taxon>Bacteria</taxon>
        <taxon>Bacillati</taxon>
        <taxon>Actinomycetota</taxon>
        <taxon>Actinomycetes</taxon>
        <taxon>Micrococcales</taxon>
        <taxon>Micrococcaceae</taxon>
        <taxon>Rothia</taxon>
    </lineage>
</organism>
<dbReference type="Pfam" id="PF01636">
    <property type="entry name" value="APH"/>
    <property type="match status" value="1"/>
</dbReference>
<accession>A0A7H2BFM0</accession>
<reference evidence="3 4" key="1">
    <citation type="submission" date="2020-09" db="EMBL/GenBank/DDBJ databases">
        <title>Investigation of environmental microbes.</title>
        <authorList>
            <person name="Ou Y."/>
            <person name="Kang Q."/>
        </authorList>
    </citation>
    <scope>NUCLEOTIDE SEQUENCE [LARGE SCALE GENOMIC DNA]</scope>
    <source>
        <strain evidence="3 4">KJZ-14</strain>
    </source>
</reference>
<keyword evidence="4" id="KW-1185">Reference proteome</keyword>
<dbReference type="Gene3D" id="3.90.1200.10">
    <property type="match status" value="1"/>
</dbReference>
<evidence type="ECO:0000259" key="2">
    <source>
        <dbReference type="Pfam" id="PF01636"/>
    </source>
</evidence>
<sequence length="424" mass="46257">MTVTPLQLAALVSAGVPGLYPVAALPSADDVADFDSAIIIDSANKRWRVRSPRHPEASVRLESEHVILQSFSAGLRARLPFQLPTIVGTVPLNGMQTFIYTHIPGEHYDIDDLAEISAMAKPGTEDLATALGRLIATIHVMPETIIDEADLPVYSAQELRERRRTDLTRARETGKVPTALLKRWTDMLNDDEMWSFRTRVIHGDLNEDNLVIDKKKVSEVTGWSEVCVGDPAVDFSWLLACSDQGFGDKVIDVYSEQMPQRPDRNLQRRANLYAEFALAQWLIRGIELDDDGMIAEGIGMLQGLERDLYDAGELKIEQPLPAAVDDSDIPDTDPTITWNPSTGAAERKPAEDASNAVEVQAEGSKTQPSAGSVKADSDAGTTSSASRPKSSLLDDIAQISQPQQRKTLDATDSHHDPAGGSVRA</sequence>
<dbReference type="AlphaFoldDB" id="A0A7H2BFM0"/>
<dbReference type="PANTHER" id="PTHR21310">
    <property type="entry name" value="AMINOGLYCOSIDE PHOSPHOTRANSFERASE-RELATED-RELATED"/>
    <property type="match status" value="1"/>
</dbReference>
<dbReference type="Proteomes" id="UP000516404">
    <property type="component" value="Chromosome"/>
</dbReference>
<dbReference type="GeneID" id="96623419"/>
<dbReference type="GO" id="GO:0016740">
    <property type="term" value="F:transferase activity"/>
    <property type="evidence" value="ECO:0007669"/>
    <property type="project" value="UniProtKB-KW"/>
</dbReference>
<evidence type="ECO:0000313" key="4">
    <source>
        <dbReference type="Proteomes" id="UP000516404"/>
    </source>
</evidence>
<dbReference type="InterPro" id="IPR002575">
    <property type="entry name" value="Aminoglycoside_PTrfase"/>
</dbReference>